<reference evidence="2" key="1">
    <citation type="submission" date="2022-12" db="EMBL/GenBank/DDBJ databases">
        <authorList>
            <person name="Petersen C."/>
        </authorList>
    </citation>
    <scope>NUCLEOTIDE SEQUENCE</scope>
    <source>
        <strain evidence="2">IBT 16125</strain>
    </source>
</reference>
<evidence type="ECO:0000313" key="3">
    <source>
        <dbReference type="Proteomes" id="UP001213681"/>
    </source>
</evidence>
<keyword evidence="1" id="KW-1133">Transmembrane helix</keyword>
<evidence type="ECO:0000313" key="2">
    <source>
        <dbReference type="EMBL" id="KAJ5454516.1"/>
    </source>
</evidence>
<organism evidence="2 3">
    <name type="scientific">Penicillium daleae</name>
    <dbReference type="NCBI Taxonomy" id="63821"/>
    <lineage>
        <taxon>Eukaryota</taxon>
        <taxon>Fungi</taxon>
        <taxon>Dikarya</taxon>
        <taxon>Ascomycota</taxon>
        <taxon>Pezizomycotina</taxon>
        <taxon>Eurotiomycetes</taxon>
        <taxon>Eurotiomycetidae</taxon>
        <taxon>Eurotiales</taxon>
        <taxon>Aspergillaceae</taxon>
        <taxon>Penicillium</taxon>
    </lineage>
</organism>
<dbReference type="Proteomes" id="UP001213681">
    <property type="component" value="Unassembled WGS sequence"/>
</dbReference>
<keyword evidence="1" id="KW-0472">Membrane</keyword>
<dbReference type="AlphaFoldDB" id="A0AAD6C841"/>
<keyword evidence="3" id="KW-1185">Reference proteome</keyword>
<dbReference type="RefSeq" id="XP_056767472.1">
    <property type="nucleotide sequence ID" value="XM_056908854.1"/>
</dbReference>
<dbReference type="EMBL" id="JAPVEA010000005">
    <property type="protein sequence ID" value="KAJ5454516.1"/>
    <property type="molecule type" value="Genomic_DNA"/>
</dbReference>
<comment type="caution">
    <text evidence="2">The sequence shown here is derived from an EMBL/GenBank/DDBJ whole genome shotgun (WGS) entry which is preliminary data.</text>
</comment>
<feature type="transmembrane region" description="Helical" evidence="1">
    <location>
        <begin position="180"/>
        <end position="200"/>
    </location>
</feature>
<reference evidence="2" key="2">
    <citation type="journal article" date="2023" name="IMA Fungus">
        <title>Comparative genomic study of the Penicillium genus elucidates a diverse pangenome and 15 lateral gene transfer events.</title>
        <authorList>
            <person name="Petersen C."/>
            <person name="Sorensen T."/>
            <person name="Nielsen M.R."/>
            <person name="Sondergaard T.E."/>
            <person name="Sorensen J.L."/>
            <person name="Fitzpatrick D.A."/>
            <person name="Frisvad J.C."/>
            <person name="Nielsen K.L."/>
        </authorList>
    </citation>
    <scope>NUCLEOTIDE SEQUENCE</scope>
    <source>
        <strain evidence="2">IBT 16125</strain>
    </source>
</reference>
<sequence length="332" mass="38386">MMALRDARLMDSLSEVSSVQNSPFRFLDLPFELRRQIIRHAISIYRRKPKQFDWVSFGQISFEFASEGYDIIISATGLRFLNLTSLNLGLVNKQVRQEVLSVIFQGSTVCLYVQIPQHGYGPFSEHTASLAAIIQILNNYPLLCDMTRRLTVFVNPERPYIHAVGEKVVQITPRFVYDHFGLMLVVSAVLSPFVFLGYTASRVCRRAATFYSKRDSDLPALVDTILHGFKTCKHLKAILYLDNLDLQDVEIILGLFNMPNCSITLEEWWEIPRRGPMREAALAIYDERYKNFIPAAAEESGHKWFMSVCPSLERIYFQRVEDIMIRQRVWSR</sequence>
<name>A0AAD6C841_9EURO</name>
<keyword evidence="1" id="KW-0812">Transmembrane</keyword>
<gene>
    <name evidence="2" type="ORF">N7458_005472</name>
</gene>
<protein>
    <submittedName>
        <fullName evidence="2">Uncharacterized protein</fullName>
    </submittedName>
</protein>
<accession>A0AAD6C841</accession>
<evidence type="ECO:0000256" key="1">
    <source>
        <dbReference type="SAM" id="Phobius"/>
    </source>
</evidence>
<proteinExistence type="predicted"/>
<dbReference type="GeneID" id="81599097"/>